<dbReference type="InterPro" id="IPR000276">
    <property type="entry name" value="GPCR_Rhodpsn"/>
</dbReference>
<dbReference type="PRINTS" id="PR00237">
    <property type="entry name" value="GPCRRHODOPSN"/>
</dbReference>
<feature type="transmembrane region" description="Helical" evidence="12">
    <location>
        <begin position="202"/>
        <end position="224"/>
    </location>
</feature>
<protein>
    <recommendedName>
        <fullName evidence="12">Olfactory receptor</fullName>
    </recommendedName>
</protein>
<comment type="caution">
    <text evidence="14">The sequence shown here is derived from an EMBL/GenBank/DDBJ whole genome shotgun (WGS) entry which is preliminary data.</text>
</comment>
<dbReference type="InterPro" id="IPR017452">
    <property type="entry name" value="GPCR_Rhodpsn_7TM"/>
</dbReference>
<dbReference type="GO" id="GO:0004930">
    <property type="term" value="F:G protein-coupled receptor activity"/>
    <property type="evidence" value="ECO:0007669"/>
    <property type="project" value="UniProtKB-KW"/>
</dbReference>
<dbReference type="AlphaFoldDB" id="A0A8T2K2E6"/>
<dbReference type="Proteomes" id="UP000812440">
    <property type="component" value="Chromosome 8_10"/>
</dbReference>
<keyword evidence="7 11" id="KW-0297">G-protein coupled receptor</keyword>
<dbReference type="PANTHER" id="PTHR26452">
    <property type="entry name" value="OLFACTORY RECEPTOR"/>
    <property type="match status" value="1"/>
</dbReference>
<keyword evidence="4 11" id="KW-0812">Transmembrane</keyword>
<dbReference type="EMBL" id="JAACNH010000003">
    <property type="protein sequence ID" value="KAG8449770.1"/>
    <property type="molecule type" value="Genomic_DNA"/>
</dbReference>
<dbReference type="InterPro" id="IPR000725">
    <property type="entry name" value="Olfact_rcpt"/>
</dbReference>
<sequence length="276" mass="31046">MNLTGNTSILMFTFLDNALHTPMYYFLGNIAFFDIFFSSVVVPKMLVDLVSTQKTISFCGCISQLHFFHLFGGSEVILLTVMSFDRYLCIGNPLRYSTIMNTKVCIMLIIGSWTFGFLHSLLHTILTALLPFCGPNKVNHFFCDIKPLLKLACVDTSLNEKILNVLTGYLTTMALLLTFLSYFLIGRIVLKIKTVEGKKRAISTCSAHLTVVILLYGTALFTYIRPTVGDMLDQDRIVAVLFTVVTPALNPIIYTLRNKDMQKSMKKMIKKLLCAS</sequence>
<evidence type="ECO:0000313" key="14">
    <source>
        <dbReference type="EMBL" id="KAG8449770.1"/>
    </source>
</evidence>
<feature type="transmembrane region" description="Helical" evidence="12">
    <location>
        <begin position="104"/>
        <end position="122"/>
    </location>
</feature>
<keyword evidence="2 12" id="KW-1003">Cell membrane</keyword>
<evidence type="ECO:0000256" key="3">
    <source>
        <dbReference type="ARBA" id="ARBA00022606"/>
    </source>
</evidence>
<feature type="transmembrane region" description="Helical" evidence="12">
    <location>
        <begin position="236"/>
        <end position="256"/>
    </location>
</feature>
<evidence type="ECO:0000256" key="5">
    <source>
        <dbReference type="ARBA" id="ARBA00022725"/>
    </source>
</evidence>
<evidence type="ECO:0000259" key="13">
    <source>
        <dbReference type="PROSITE" id="PS50262"/>
    </source>
</evidence>
<comment type="similarity">
    <text evidence="11">Belongs to the G-protein coupled receptor 1 family.</text>
</comment>
<evidence type="ECO:0000256" key="12">
    <source>
        <dbReference type="RuleBase" id="RU363047"/>
    </source>
</evidence>
<reference evidence="14" key="1">
    <citation type="thesis" date="2020" institute="ProQuest LLC" country="789 East Eisenhower Parkway, Ann Arbor, MI, USA">
        <title>Comparative Genomics and Chromosome Evolution.</title>
        <authorList>
            <person name="Mudd A.B."/>
        </authorList>
    </citation>
    <scope>NUCLEOTIDE SEQUENCE</scope>
    <source>
        <strain evidence="14">Female2</strain>
        <tissue evidence="14">Blood</tissue>
    </source>
</reference>
<dbReference type="SUPFAM" id="SSF81321">
    <property type="entry name" value="Family A G protein-coupled receptor-like"/>
    <property type="match status" value="1"/>
</dbReference>
<evidence type="ECO:0000256" key="1">
    <source>
        <dbReference type="ARBA" id="ARBA00004651"/>
    </source>
</evidence>
<dbReference type="PRINTS" id="PR00245">
    <property type="entry name" value="OLFACTORYR"/>
</dbReference>
<dbReference type="Gene3D" id="1.20.1070.10">
    <property type="entry name" value="Rhodopsin 7-helix transmembrane proteins"/>
    <property type="match status" value="1"/>
</dbReference>
<keyword evidence="15" id="KW-1185">Reference proteome</keyword>
<keyword evidence="8 12" id="KW-0472">Membrane</keyword>
<dbReference type="Pfam" id="PF13853">
    <property type="entry name" value="7tm_4"/>
    <property type="match status" value="1"/>
</dbReference>
<evidence type="ECO:0000256" key="6">
    <source>
        <dbReference type="ARBA" id="ARBA00022989"/>
    </source>
</evidence>
<evidence type="ECO:0000256" key="10">
    <source>
        <dbReference type="ARBA" id="ARBA00023224"/>
    </source>
</evidence>
<keyword evidence="5 12" id="KW-0552">Olfaction</keyword>
<dbReference type="FunFam" id="1.20.1070.10:FF:000001">
    <property type="entry name" value="Olfactory receptor"/>
    <property type="match status" value="1"/>
</dbReference>
<keyword evidence="6 12" id="KW-1133">Transmembrane helix</keyword>
<dbReference type="GO" id="GO:0004984">
    <property type="term" value="F:olfactory receptor activity"/>
    <property type="evidence" value="ECO:0007669"/>
    <property type="project" value="InterPro"/>
</dbReference>
<dbReference type="PROSITE" id="PS00237">
    <property type="entry name" value="G_PROTEIN_RECEP_F1_1"/>
    <property type="match status" value="1"/>
</dbReference>
<evidence type="ECO:0000256" key="4">
    <source>
        <dbReference type="ARBA" id="ARBA00022692"/>
    </source>
</evidence>
<evidence type="ECO:0000256" key="9">
    <source>
        <dbReference type="ARBA" id="ARBA00023170"/>
    </source>
</evidence>
<gene>
    <name evidence="14" type="ORF">GDO86_016430</name>
</gene>
<proteinExistence type="inferred from homology"/>
<keyword evidence="3 12" id="KW-0716">Sensory transduction</keyword>
<feature type="transmembrane region" description="Helical" evidence="12">
    <location>
        <begin position="166"/>
        <end position="190"/>
    </location>
</feature>
<dbReference type="PROSITE" id="PS50262">
    <property type="entry name" value="G_PROTEIN_RECEP_F1_2"/>
    <property type="match status" value="1"/>
</dbReference>
<keyword evidence="9 11" id="KW-0675">Receptor</keyword>
<dbReference type="OrthoDB" id="5967130at2759"/>
<feature type="transmembrane region" description="Helical" evidence="12">
    <location>
        <begin position="23"/>
        <end position="42"/>
    </location>
</feature>
<evidence type="ECO:0000256" key="11">
    <source>
        <dbReference type="RuleBase" id="RU000688"/>
    </source>
</evidence>
<accession>A0A8T2K2E6</accession>
<name>A0A8T2K2E6_9PIPI</name>
<dbReference type="GO" id="GO:0005886">
    <property type="term" value="C:plasma membrane"/>
    <property type="evidence" value="ECO:0007669"/>
    <property type="project" value="UniProtKB-SubCell"/>
</dbReference>
<keyword evidence="10 11" id="KW-0807">Transducer</keyword>
<evidence type="ECO:0000313" key="15">
    <source>
        <dbReference type="Proteomes" id="UP000812440"/>
    </source>
</evidence>
<evidence type="ECO:0000256" key="7">
    <source>
        <dbReference type="ARBA" id="ARBA00023040"/>
    </source>
</evidence>
<comment type="subcellular location">
    <subcellularLocation>
        <location evidence="1 12">Cell membrane</location>
        <topology evidence="1 12">Multi-pass membrane protein</topology>
    </subcellularLocation>
</comment>
<evidence type="ECO:0000256" key="8">
    <source>
        <dbReference type="ARBA" id="ARBA00023136"/>
    </source>
</evidence>
<evidence type="ECO:0000256" key="2">
    <source>
        <dbReference type="ARBA" id="ARBA00022475"/>
    </source>
</evidence>
<organism evidence="14 15">
    <name type="scientific">Hymenochirus boettgeri</name>
    <name type="common">Congo dwarf clawed frog</name>
    <dbReference type="NCBI Taxonomy" id="247094"/>
    <lineage>
        <taxon>Eukaryota</taxon>
        <taxon>Metazoa</taxon>
        <taxon>Chordata</taxon>
        <taxon>Craniata</taxon>
        <taxon>Vertebrata</taxon>
        <taxon>Euteleostomi</taxon>
        <taxon>Amphibia</taxon>
        <taxon>Batrachia</taxon>
        <taxon>Anura</taxon>
        <taxon>Pipoidea</taxon>
        <taxon>Pipidae</taxon>
        <taxon>Pipinae</taxon>
        <taxon>Hymenochirus</taxon>
    </lineage>
</organism>
<dbReference type="InterPro" id="IPR050516">
    <property type="entry name" value="Olfactory_GPCR"/>
</dbReference>
<feature type="domain" description="G-protein coupled receptors family 1 profile" evidence="13">
    <location>
        <begin position="5"/>
        <end position="254"/>
    </location>
</feature>